<reference evidence="7 8" key="1">
    <citation type="journal article" date="2002" name="Proc. Natl. Acad. Sci. U.S.A.">
        <title>Genome sequence of a serotype M3 strain of group A Streptococcus: phage-encoded toxins, the high-virulence phenotype, and clone emergence.</title>
        <authorList>
            <person name="Beres S.B."/>
            <person name="Sylva G.L."/>
            <person name="Barbian K.D."/>
            <person name="Lei B."/>
            <person name="Hoff J.S."/>
            <person name="Mammarella N.D."/>
            <person name="Liu M.Y."/>
            <person name="Smoot J.C."/>
            <person name="Porcella S.F."/>
            <person name="Parkins L.D."/>
            <person name="Campbell D.S."/>
            <person name="Smith T.M."/>
            <person name="McCormick J.K."/>
            <person name="Leung D.Y."/>
            <person name="Schlievert P.M."/>
            <person name="Musser J.M."/>
        </authorList>
    </citation>
    <scope>NUCLEOTIDE SEQUENCE [LARGE SCALE GENOMIC DNA]</scope>
    <source>
        <strain evidence="8">ATCC BAA-595 / MGAS315</strain>
    </source>
</reference>
<keyword evidence="2" id="KW-1003">Cell membrane</keyword>
<feature type="transmembrane region" description="Helical" evidence="6">
    <location>
        <begin position="38"/>
        <end position="62"/>
    </location>
</feature>
<dbReference type="PIRSF" id="PIRSF035875">
    <property type="entry name" value="RNase_BN"/>
    <property type="match status" value="1"/>
</dbReference>
<name>A0A0H2UV64_STRP3</name>
<keyword evidence="5 6" id="KW-0472">Membrane</keyword>
<dbReference type="Proteomes" id="UP000000564">
    <property type="component" value="Chromosome"/>
</dbReference>
<organism evidence="7 8">
    <name type="scientific">Streptococcus pyogenes serotype M3 (strain ATCC BAA-595 / MGAS315)</name>
    <dbReference type="NCBI Taxonomy" id="198466"/>
    <lineage>
        <taxon>Bacteria</taxon>
        <taxon>Bacillati</taxon>
        <taxon>Bacillota</taxon>
        <taxon>Bacilli</taxon>
        <taxon>Lactobacillales</taxon>
        <taxon>Streptococcaceae</taxon>
        <taxon>Streptococcus</taxon>
    </lineage>
</organism>
<keyword evidence="3 6" id="KW-0812">Transmembrane</keyword>
<dbReference type="AlphaFoldDB" id="A0A0H2UV64"/>
<feature type="transmembrane region" description="Helical" evidence="6">
    <location>
        <begin position="254"/>
        <end position="278"/>
    </location>
</feature>
<dbReference type="KEGG" id="spg:SpyM3_1028"/>
<sequence length="321" mass="36237">MAEKKWFDKVLSKWQYEPIQVFMRHLQSAEMDLSAIAVAYYLILTAFPLIVIAANIFPYLNIDIADLLRLMKQNLPKDIFRPASAIVENIFSKPSGSVLGVATLTGLWTMSRSLTSLQKAINKAYGASQHRDFFIGHLVGLLTSLIILFLLAFALIFSTFSKAAIQVLDKHYHLSDNITTIFLLLIQPITVLIIFVGLMLLYFLLPNVKIKKIRYILPGTLFTSFVMTFLSNLVGNYVVYNVERMVDIKMFGSVMIFIIMLWFIFLARILILGAIFNATYQEMSLGKLEGRSGDMIAILKKTLGNDSDLSPSQSIEDSHTD</sequence>
<evidence type="ECO:0000256" key="4">
    <source>
        <dbReference type="ARBA" id="ARBA00022989"/>
    </source>
</evidence>
<protein>
    <submittedName>
        <fullName evidence="7">Uncharacterized protein</fullName>
    </submittedName>
</protein>
<gene>
    <name evidence="7" type="ordered locus">SpyM3_1028</name>
</gene>
<evidence type="ECO:0000256" key="3">
    <source>
        <dbReference type="ARBA" id="ARBA00022692"/>
    </source>
</evidence>
<evidence type="ECO:0000256" key="2">
    <source>
        <dbReference type="ARBA" id="ARBA00022475"/>
    </source>
</evidence>
<evidence type="ECO:0000313" key="7">
    <source>
        <dbReference type="EMBL" id="AAM79635.1"/>
    </source>
</evidence>
<evidence type="ECO:0000256" key="6">
    <source>
        <dbReference type="SAM" id="Phobius"/>
    </source>
</evidence>
<feature type="transmembrane region" description="Helical" evidence="6">
    <location>
        <begin position="215"/>
        <end position="234"/>
    </location>
</feature>
<dbReference type="PANTHER" id="PTHR30213">
    <property type="entry name" value="INNER MEMBRANE PROTEIN YHJD"/>
    <property type="match status" value="1"/>
</dbReference>
<feature type="transmembrane region" description="Helical" evidence="6">
    <location>
        <begin position="133"/>
        <end position="158"/>
    </location>
</feature>
<dbReference type="GO" id="GO:0005886">
    <property type="term" value="C:plasma membrane"/>
    <property type="evidence" value="ECO:0007669"/>
    <property type="project" value="UniProtKB-SubCell"/>
</dbReference>
<evidence type="ECO:0000256" key="1">
    <source>
        <dbReference type="ARBA" id="ARBA00004651"/>
    </source>
</evidence>
<dbReference type="InterPro" id="IPR017039">
    <property type="entry name" value="Virul_fac_BrkB"/>
</dbReference>
<dbReference type="Pfam" id="PF03631">
    <property type="entry name" value="Virul_fac_BrkB"/>
    <property type="match status" value="1"/>
</dbReference>
<proteinExistence type="predicted"/>
<comment type="subcellular location">
    <subcellularLocation>
        <location evidence="1">Cell membrane</location>
        <topology evidence="1">Multi-pass membrane protein</topology>
    </subcellularLocation>
</comment>
<evidence type="ECO:0000313" key="8">
    <source>
        <dbReference type="Proteomes" id="UP000000564"/>
    </source>
</evidence>
<dbReference type="PANTHER" id="PTHR30213:SF0">
    <property type="entry name" value="UPF0761 MEMBRANE PROTEIN YIHY"/>
    <property type="match status" value="1"/>
</dbReference>
<evidence type="ECO:0000256" key="5">
    <source>
        <dbReference type="ARBA" id="ARBA00023136"/>
    </source>
</evidence>
<keyword evidence="4 6" id="KW-1133">Transmembrane helix</keyword>
<dbReference type="EMBL" id="AE014074">
    <property type="protein sequence ID" value="AAM79635.1"/>
    <property type="molecule type" value="Genomic_DNA"/>
</dbReference>
<dbReference type="RefSeq" id="WP_002984102.1">
    <property type="nucleotide sequence ID" value="NC_004070.1"/>
</dbReference>
<feature type="transmembrane region" description="Helical" evidence="6">
    <location>
        <begin position="178"/>
        <end position="203"/>
    </location>
</feature>
<dbReference type="HOGENOM" id="CLU_045539_4_0_9"/>
<accession>A0A0H2UV64</accession>